<organism evidence="2">
    <name type="scientific">Clastoptera arizonana</name>
    <name type="common">Arizona spittle bug</name>
    <dbReference type="NCBI Taxonomy" id="38151"/>
    <lineage>
        <taxon>Eukaryota</taxon>
        <taxon>Metazoa</taxon>
        <taxon>Ecdysozoa</taxon>
        <taxon>Arthropoda</taxon>
        <taxon>Hexapoda</taxon>
        <taxon>Insecta</taxon>
        <taxon>Pterygota</taxon>
        <taxon>Neoptera</taxon>
        <taxon>Paraneoptera</taxon>
        <taxon>Hemiptera</taxon>
        <taxon>Auchenorrhyncha</taxon>
        <taxon>Cercopoidea</taxon>
        <taxon>Clastopteridae</taxon>
        <taxon>Clastoptera</taxon>
    </lineage>
</organism>
<accession>A0A1B6CQM0</accession>
<proteinExistence type="predicted"/>
<keyword evidence="1" id="KW-0732">Signal</keyword>
<evidence type="ECO:0000313" key="2">
    <source>
        <dbReference type="EMBL" id="JAS15678.1"/>
    </source>
</evidence>
<sequence length="195" mass="21946">MLYQVLITLCLAWSASADCRVPPTVANFNLKGIEGVWFIKILDFTNLADNVIYGAASCATLNLTIDSPQPEINQWRINMNLAVLLPLDVGAQFFRKTPSGDVLRLYFPIRDVFYDVYTVCTDYSTYVIHYACENTTVYGRSEIIFVSVKDLSQYENVINSSEVQRCLSLISNKAVAELNEVEHDNCSYNSLISIS</sequence>
<protein>
    <recommendedName>
        <fullName evidence="3">Lipocalin/cytosolic fatty-acid binding domain-containing protein</fullName>
    </recommendedName>
</protein>
<evidence type="ECO:0008006" key="3">
    <source>
        <dbReference type="Google" id="ProtNLM"/>
    </source>
</evidence>
<reference evidence="2" key="1">
    <citation type="submission" date="2015-12" db="EMBL/GenBank/DDBJ databases">
        <title>De novo transcriptome assembly of four potential Pierce s Disease insect vectors from Arizona vineyards.</title>
        <authorList>
            <person name="Tassone E.E."/>
        </authorList>
    </citation>
    <scope>NUCLEOTIDE SEQUENCE</scope>
</reference>
<dbReference type="EMBL" id="GEDC01021620">
    <property type="protein sequence ID" value="JAS15678.1"/>
    <property type="molecule type" value="Transcribed_RNA"/>
</dbReference>
<dbReference type="Gene3D" id="2.40.128.20">
    <property type="match status" value="1"/>
</dbReference>
<dbReference type="SUPFAM" id="SSF50814">
    <property type="entry name" value="Lipocalins"/>
    <property type="match status" value="1"/>
</dbReference>
<gene>
    <name evidence="2" type="ORF">g.2240</name>
</gene>
<dbReference type="InterPro" id="IPR012674">
    <property type="entry name" value="Calycin"/>
</dbReference>
<evidence type="ECO:0000256" key="1">
    <source>
        <dbReference type="SAM" id="SignalP"/>
    </source>
</evidence>
<feature type="chain" id="PRO_5008580694" description="Lipocalin/cytosolic fatty-acid binding domain-containing protein" evidence="1">
    <location>
        <begin position="18"/>
        <end position="195"/>
    </location>
</feature>
<feature type="signal peptide" evidence="1">
    <location>
        <begin position="1"/>
        <end position="17"/>
    </location>
</feature>
<dbReference type="AlphaFoldDB" id="A0A1B6CQM0"/>
<name>A0A1B6CQM0_9HEMI</name>